<evidence type="ECO:0008006" key="4">
    <source>
        <dbReference type="Google" id="ProtNLM"/>
    </source>
</evidence>
<organism evidence="2 3">
    <name type="scientific">Streptomyces thinghirensis</name>
    <dbReference type="NCBI Taxonomy" id="551547"/>
    <lineage>
        <taxon>Bacteria</taxon>
        <taxon>Bacillati</taxon>
        <taxon>Actinomycetota</taxon>
        <taxon>Actinomycetes</taxon>
        <taxon>Kitasatosporales</taxon>
        <taxon>Streptomycetaceae</taxon>
        <taxon>Streptomyces</taxon>
    </lineage>
</organism>
<reference evidence="3" key="1">
    <citation type="journal article" date="2019" name="Int. J. Syst. Evol. Microbiol.">
        <title>The Global Catalogue of Microorganisms (GCM) 10K type strain sequencing project: providing services to taxonomists for standard genome sequencing and annotation.</title>
        <authorList>
            <consortium name="The Broad Institute Genomics Platform"/>
            <consortium name="The Broad Institute Genome Sequencing Center for Infectious Disease"/>
            <person name="Wu L."/>
            <person name="Ma J."/>
        </authorList>
    </citation>
    <scope>NUCLEOTIDE SEQUENCE [LARGE SCALE GENOMIC DNA]</scope>
    <source>
        <strain evidence="3">JCM 18306</strain>
    </source>
</reference>
<dbReference type="InterPro" id="IPR036291">
    <property type="entry name" value="NAD(P)-bd_dom_sf"/>
</dbReference>
<gene>
    <name evidence="2" type="ORF">GCM10023323_40000</name>
</gene>
<dbReference type="Proteomes" id="UP001499878">
    <property type="component" value="Unassembled WGS sequence"/>
</dbReference>
<protein>
    <recommendedName>
        <fullName evidence="4">SDR family NAD(P)-dependent oxidoreductase</fullName>
    </recommendedName>
</protein>
<sequence length="160" mass="16911">MGSVRNAAVAAPSKNLADELGPQGANVLTVHPAFTRMERTPHKLSAMTWARRDVTVAEVEHAIAAEVSIGRLVTAEEVAKVATFLAGPKSAALNGTRSSRAGACAVRSTTERHSPRNSRLSRGLSADPATQPLKHHNVLVPEVRMSAPCSHPSQVHRGCS</sequence>
<keyword evidence="3" id="KW-1185">Reference proteome</keyword>
<evidence type="ECO:0000313" key="3">
    <source>
        <dbReference type="Proteomes" id="UP001499878"/>
    </source>
</evidence>
<feature type="region of interest" description="Disordered" evidence="1">
    <location>
        <begin position="103"/>
        <end position="131"/>
    </location>
</feature>
<evidence type="ECO:0000256" key="1">
    <source>
        <dbReference type="SAM" id="MobiDB-lite"/>
    </source>
</evidence>
<dbReference type="SUPFAM" id="SSF51735">
    <property type="entry name" value="NAD(P)-binding Rossmann-fold domains"/>
    <property type="match status" value="1"/>
</dbReference>
<comment type="caution">
    <text evidence="2">The sequence shown here is derived from an EMBL/GenBank/DDBJ whole genome shotgun (WGS) entry which is preliminary data.</text>
</comment>
<dbReference type="EMBL" id="BAABJR010000009">
    <property type="protein sequence ID" value="GAA5210825.1"/>
    <property type="molecule type" value="Genomic_DNA"/>
</dbReference>
<evidence type="ECO:0000313" key="2">
    <source>
        <dbReference type="EMBL" id="GAA5210825.1"/>
    </source>
</evidence>
<dbReference type="InterPro" id="IPR002347">
    <property type="entry name" value="SDR_fam"/>
</dbReference>
<accession>A0ABP9T6Z7</accession>
<dbReference type="Pfam" id="PF13561">
    <property type="entry name" value="adh_short_C2"/>
    <property type="match status" value="1"/>
</dbReference>
<dbReference type="Gene3D" id="3.40.50.720">
    <property type="entry name" value="NAD(P)-binding Rossmann-like Domain"/>
    <property type="match status" value="1"/>
</dbReference>
<name>A0ABP9T6Z7_9ACTN</name>
<proteinExistence type="predicted"/>